<evidence type="ECO:0000259" key="6">
    <source>
        <dbReference type="PROSITE" id="PS50001"/>
    </source>
</evidence>
<dbReference type="Pfam" id="PF00017">
    <property type="entry name" value="SH2"/>
    <property type="match status" value="1"/>
</dbReference>
<evidence type="ECO:0000256" key="4">
    <source>
        <dbReference type="ARBA" id="ARBA00022999"/>
    </source>
</evidence>
<dbReference type="InterPro" id="IPR036860">
    <property type="entry name" value="SH2_dom_sf"/>
</dbReference>
<dbReference type="SUPFAM" id="SSF55550">
    <property type="entry name" value="SH2 domain"/>
    <property type="match status" value="1"/>
</dbReference>
<name>A0ABM1E7J0_PRICU</name>
<dbReference type="InterPro" id="IPR000980">
    <property type="entry name" value="SH2"/>
</dbReference>
<proteinExistence type="predicted"/>
<evidence type="ECO:0000256" key="5">
    <source>
        <dbReference type="PROSITE-ProRule" id="PRU00191"/>
    </source>
</evidence>
<dbReference type="Gene3D" id="3.30.505.10">
    <property type="entry name" value="SH2 domain"/>
    <property type="match status" value="1"/>
</dbReference>
<dbReference type="SMART" id="SM00252">
    <property type="entry name" value="SH2"/>
    <property type="match status" value="1"/>
</dbReference>
<dbReference type="CDD" id="cd03587">
    <property type="entry name" value="SOCS"/>
    <property type="match status" value="1"/>
</dbReference>
<dbReference type="SMART" id="SM00969">
    <property type="entry name" value="SOCS_box"/>
    <property type="match status" value="1"/>
</dbReference>
<dbReference type="Proteomes" id="UP000695022">
    <property type="component" value="Unplaced"/>
</dbReference>
<keyword evidence="8" id="KW-1185">Reference proteome</keyword>
<keyword evidence="4 5" id="KW-0727">SH2 domain</keyword>
<dbReference type="GeneID" id="106809554"/>
<keyword evidence="1" id="KW-0341">Growth regulation</keyword>
<dbReference type="SUPFAM" id="SSF158235">
    <property type="entry name" value="SOCS box-like"/>
    <property type="match status" value="1"/>
</dbReference>
<organism evidence="8 9">
    <name type="scientific">Priapulus caudatus</name>
    <name type="common">Priapulid worm</name>
    <dbReference type="NCBI Taxonomy" id="37621"/>
    <lineage>
        <taxon>Eukaryota</taxon>
        <taxon>Metazoa</taxon>
        <taxon>Ecdysozoa</taxon>
        <taxon>Scalidophora</taxon>
        <taxon>Priapulida</taxon>
        <taxon>Priapulimorpha</taxon>
        <taxon>Priapulimorphida</taxon>
        <taxon>Priapulidae</taxon>
        <taxon>Priapulus</taxon>
    </lineage>
</organism>
<sequence length="240" mass="26634">MVMSQTMSAIGVESETATLTAGEAVRDKDSGHIVLSSSSSSSSSSSVNQLSLTSYISLKSPIGWPDIKCLEREIELLQSSCDWYYGDLTWKQAHDTLKNSPLGTFLLRNSNNLDFLFSLSIKTRSGVVSVRIGYYKHRFAFDVDAPSGQQDSHFTATSVVGLVEREMSARHKHVFLWGTDCQQVVLTAPLRKRPSRLQHLCRVAVNRSLGGSQSPTSAAIERLPLPKLLRKYLEEYPHTV</sequence>
<evidence type="ECO:0000256" key="2">
    <source>
        <dbReference type="ARBA" id="ARBA00022700"/>
    </source>
</evidence>
<evidence type="ECO:0000256" key="3">
    <source>
        <dbReference type="ARBA" id="ARBA00022786"/>
    </source>
</evidence>
<evidence type="ECO:0000313" key="9">
    <source>
        <dbReference type="RefSeq" id="XP_014668161.1"/>
    </source>
</evidence>
<dbReference type="RefSeq" id="XP_014668161.1">
    <property type="nucleotide sequence ID" value="XM_014812675.1"/>
</dbReference>
<gene>
    <name evidence="9" type="primary">LOC106809554</name>
</gene>
<feature type="domain" description="SH2" evidence="6">
    <location>
        <begin position="83"/>
        <end position="190"/>
    </location>
</feature>
<dbReference type="InterPro" id="IPR001496">
    <property type="entry name" value="SOCS_box"/>
</dbReference>
<accession>A0ABM1E7J0</accession>
<evidence type="ECO:0000313" key="8">
    <source>
        <dbReference type="Proteomes" id="UP000695022"/>
    </source>
</evidence>
<dbReference type="PROSITE" id="PS50225">
    <property type="entry name" value="SOCS"/>
    <property type="match status" value="1"/>
</dbReference>
<dbReference type="PANTHER" id="PTHR10155">
    <property type="entry name" value="PHOSPHATIDYLINOSITOL 3-KINASE REGULATORY SUBUNIT"/>
    <property type="match status" value="1"/>
</dbReference>
<evidence type="ECO:0000259" key="7">
    <source>
        <dbReference type="PROSITE" id="PS50225"/>
    </source>
</evidence>
<evidence type="ECO:0000256" key="1">
    <source>
        <dbReference type="ARBA" id="ARBA00022604"/>
    </source>
</evidence>
<keyword evidence="3" id="KW-0833">Ubl conjugation pathway</keyword>
<dbReference type="Pfam" id="PF07525">
    <property type="entry name" value="SOCS_box"/>
    <property type="match status" value="1"/>
</dbReference>
<dbReference type="PANTHER" id="PTHR10155:SF0">
    <property type="entry name" value="SUPPRESSOR OF CYTOKINE SIGNALING AT 36E, ISOFORM D"/>
    <property type="match status" value="1"/>
</dbReference>
<reference evidence="9" key="1">
    <citation type="submission" date="2025-08" db="UniProtKB">
        <authorList>
            <consortium name="RefSeq"/>
        </authorList>
    </citation>
    <scope>IDENTIFICATION</scope>
</reference>
<keyword evidence="2" id="KW-0734">Signal transduction inhibitor</keyword>
<feature type="domain" description="SOCS box" evidence="7">
    <location>
        <begin position="185"/>
        <end position="239"/>
    </location>
</feature>
<dbReference type="PROSITE" id="PS50001">
    <property type="entry name" value="SH2"/>
    <property type="match status" value="1"/>
</dbReference>
<protein>
    <submittedName>
        <fullName evidence="9">Suppressor of cytokine signaling 2-like</fullName>
    </submittedName>
</protein>
<dbReference type="SMART" id="SM00253">
    <property type="entry name" value="SOCS"/>
    <property type="match status" value="1"/>
</dbReference>
<dbReference type="InterPro" id="IPR036036">
    <property type="entry name" value="SOCS_box-like_dom_sf"/>
</dbReference>